<proteinExistence type="predicted"/>
<sequence>MISISNIQISFFCLSLVLSSCKNSSESPQTINHSAFDVKKEIEPSELGQYAQQVTGTDENGNNVHGKINIEGKIGLGTLVKKDTKNIEIVVEWNGINRLLATDSEGYQYNLKLK</sequence>
<evidence type="ECO:0000313" key="1">
    <source>
        <dbReference type="EMBL" id="SEA97353.1"/>
    </source>
</evidence>
<accession>A0A1H4FJ19</accession>
<organism evidence="1 2">
    <name type="scientific">Flavobacterium gillisiae</name>
    <dbReference type="NCBI Taxonomy" id="150146"/>
    <lineage>
        <taxon>Bacteria</taxon>
        <taxon>Pseudomonadati</taxon>
        <taxon>Bacteroidota</taxon>
        <taxon>Flavobacteriia</taxon>
        <taxon>Flavobacteriales</taxon>
        <taxon>Flavobacteriaceae</taxon>
        <taxon>Flavobacterium</taxon>
    </lineage>
</organism>
<dbReference type="AlphaFoldDB" id="A0A1H4FJ19"/>
<dbReference type="EMBL" id="FNRD01000013">
    <property type="protein sequence ID" value="SEA97353.1"/>
    <property type="molecule type" value="Genomic_DNA"/>
</dbReference>
<evidence type="ECO:0000313" key="2">
    <source>
        <dbReference type="Proteomes" id="UP000198951"/>
    </source>
</evidence>
<protein>
    <submittedName>
        <fullName evidence="1">Uncharacterized protein</fullName>
    </submittedName>
</protein>
<dbReference type="Proteomes" id="UP000198951">
    <property type="component" value="Unassembled WGS sequence"/>
</dbReference>
<keyword evidence="2" id="KW-1185">Reference proteome</keyword>
<reference evidence="2" key="1">
    <citation type="submission" date="2016-10" db="EMBL/GenBank/DDBJ databases">
        <authorList>
            <person name="Varghese N."/>
            <person name="Submissions S."/>
        </authorList>
    </citation>
    <scope>NUCLEOTIDE SEQUENCE [LARGE SCALE GENOMIC DNA]</scope>
    <source>
        <strain evidence="2">DSM 22376</strain>
    </source>
</reference>
<name>A0A1H4FJ19_9FLAO</name>
<dbReference type="OrthoDB" id="1366556at2"/>
<dbReference type="RefSeq" id="WP_143031874.1">
    <property type="nucleotide sequence ID" value="NZ_FNRD01000013.1"/>
</dbReference>
<dbReference type="STRING" id="150146.SAMN05443667_113161"/>
<gene>
    <name evidence="1" type="ORF">SAMN05443667_113161</name>
</gene>